<organism evidence="2">
    <name type="scientific">Tetraselmis sp. GSL018</name>
    <dbReference type="NCBI Taxonomy" id="582737"/>
    <lineage>
        <taxon>Eukaryota</taxon>
        <taxon>Viridiplantae</taxon>
        <taxon>Chlorophyta</taxon>
        <taxon>core chlorophytes</taxon>
        <taxon>Chlorodendrophyceae</taxon>
        <taxon>Chlorodendrales</taxon>
        <taxon>Chlorodendraceae</taxon>
        <taxon>Tetraselmis</taxon>
    </lineage>
</organism>
<name>A0A061QWH2_9CHLO</name>
<proteinExistence type="predicted"/>
<reference evidence="2" key="1">
    <citation type="submission" date="2014-05" db="EMBL/GenBank/DDBJ databases">
        <title>The transcriptome of the halophilic microalga Tetraselmis sp. GSL018 isolated from the Great Salt Lake, Utah.</title>
        <authorList>
            <person name="Jinkerson R.E."/>
            <person name="D'Adamo S."/>
            <person name="Posewitz M.C."/>
        </authorList>
    </citation>
    <scope>NUCLEOTIDE SEQUENCE</scope>
    <source>
        <strain evidence="2">GSL018</strain>
    </source>
</reference>
<feature type="non-terminal residue" evidence="2">
    <location>
        <position position="81"/>
    </location>
</feature>
<accession>A0A061QWH2</accession>
<protein>
    <submittedName>
        <fullName evidence="2">Uncharacterized protein</fullName>
    </submittedName>
</protein>
<evidence type="ECO:0000313" key="2">
    <source>
        <dbReference type="EMBL" id="JAC64053.1"/>
    </source>
</evidence>
<evidence type="ECO:0000256" key="1">
    <source>
        <dbReference type="SAM" id="MobiDB-lite"/>
    </source>
</evidence>
<feature type="non-terminal residue" evidence="2">
    <location>
        <position position="1"/>
    </location>
</feature>
<sequence>VGCNGGRSWGDCGPDQEEWGDLGAGGESKNGTRGAPWYSGSGGVSGRKERKKGRWGGASVRAGQSRAEAGPADQGGVRFSI</sequence>
<gene>
    <name evidence="2" type="ORF">TSPGSL018_19141</name>
</gene>
<dbReference type="EMBL" id="GBEZ01022801">
    <property type="protein sequence ID" value="JAC64053.1"/>
    <property type="molecule type" value="Transcribed_RNA"/>
</dbReference>
<dbReference type="AlphaFoldDB" id="A0A061QWH2"/>
<feature type="region of interest" description="Disordered" evidence="1">
    <location>
        <begin position="1"/>
        <end position="81"/>
    </location>
</feature>